<proteinExistence type="predicted"/>
<feature type="region of interest" description="Disordered" evidence="1">
    <location>
        <begin position="141"/>
        <end position="161"/>
    </location>
</feature>
<feature type="transmembrane region" description="Helical" evidence="2">
    <location>
        <begin position="6"/>
        <end position="27"/>
    </location>
</feature>
<dbReference type="Proteomes" id="UP001220324">
    <property type="component" value="Unassembled WGS sequence"/>
</dbReference>
<evidence type="ECO:0000256" key="1">
    <source>
        <dbReference type="SAM" id="MobiDB-lite"/>
    </source>
</evidence>
<keyword evidence="2" id="KW-1133">Transmembrane helix</keyword>
<keyword evidence="2" id="KW-0812">Transmembrane</keyword>
<comment type="caution">
    <text evidence="3">The sequence shown here is derived from an EMBL/GenBank/DDBJ whole genome shotgun (WGS) entry which is preliminary data.</text>
</comment>
<accession>A0AAD6CRI9</accession>
<sequence>MEAVIFFTAVTFVVAMGSAIIQGVIFWKRYRIRFHVTNKTPSINSRDLESQDSGLQPRNATTCPHVVATPMQRLRHESINPRRWPSGYYDPASPHWTSADRRHQSNTIATFAPGPTLLEGISERCPSPTTISLAHLTPATEPRDLQGFVEQNPNPIHTTPS</sequence>
<evidence type="ECO:0000313" key="4">
    <source>
        <dbReference type="Proteomes" id="UP001220324"/>
    </source>
</evidence>
<keyword evidence="4" id="KW-1185">Reference proteome</keyword>
<feature type="region of interest" description="Disordered" evidence="1">
    <location>
        <begin position="42"/>
        <end position="61"/>
    </location>
</feature>
<feature type="compositionally biased region" description="Polar residues" evidence="1">
    <location>
        <begin position="149"/>
        <end position="161"/>
    </location>
</feature>
<reference evidence="3 4" key="1">
    <citation type="journal article" date="2023" name="IMA Fungus">
        <title>Comparative genomic study of the Penicillium genus elucidates a diverse pangenome and 15 lateral gene transfer events.</title>
        <authorList>
            <person name="Petersen C."/>
            <person name="Sorensen T."/>
            <person name="Nielsen M.R."/>
            <person name="Sondergaard T.E."/>
            <person name="Sorensen J.L."/>
            <person name="Fitzpatrick D.A."/>
            <person name="Frisvad J.C."/>
            <person name="Nielsen K.L."/>
        </authorList>
    </citation>
    <scope>NUCLEOTIDE SEQUENCE [LARGE SCALE GENOMIC DNA]</scope>
    <source>
        <strain evidence="3 4">IBT 35679</strain>
    </source>
</reference>
<evidence type="ECO:0000256" key="2">
    <source>
        <dbReference type="SAM" id="Phobius"/>
    </source>
</evidence>
<keyword evidence="2" id="KW-0472">Membrane</keyword>
<dbReference type="AlphaFoldDB" id="A0AAD6CRI9"/>
<protein>
    <submittedName>
        <fullName evidence="3">Uncharacterized protein</fullName>
    </submittedName>
</protein>
<name>A0AAD6CRI9_9EURO</name>
<gene>
    <name evidence="3" type="ORF">N7494_008855</name>
</gene>
<organism evidence="3 4">
    <name type="scientific">Penicillium frequentans</name>
    <dbReference type="NCBI Taxonomy" id="3151616"/>
    <lineage>
        <taxon>Eukaryota</taxon>
        <taxon>Fungi</taxon>
        <taxon>Dikarya</taxon>
        <taxon>Ascomycota</taxon>
        <taxon>Pezizomycotina</taxon>
        <taxon>Eurotiomycetes</taxon>
        <taxon>Eurotiomycetidae</taxon>
        <taxon>Eurotiales</taxon>
        <taxon>Aspergillaceae</taxon>
        <taxon>Penicillium</taxon>
    </lineage>
</organism>
<dbReference type="EMBL" id="JAQIZZ010000007">
    <property type="protein sequence ID" value="KAJ5532303.1"/>
    <property type="molecule type" value="Genomic_DNA"/>
</dbReference>
<evidence type="ECO:0000313" key="3">
    <source>
        <dbReference type="EMBL" id="KAJ5532303.1"/>
    </source>
</evidence>